<reference evidence="1 2" key="1">
    <citation type="submission" date="2020-06" db="EMBL/GenBank/DDBJ databases">
        <authorList>
            <person name="Li R."/>
            <person name="Bekaert M."/>
        </authorList>
    </citation>
    <scope>NUCLEOTIDE SEQUENCE [LARGE SCALE GENOMIC DNA]</scope>
    <source>
        <strain evidence="2">wild</strain>
    </source>
</reference>
<dbReference type="Proteomes" id="UP000507470">
    <property type="component" value="Unassembled WGS sequence"/>
</dbReference>
<proteinExistence type="predicted"/>
<protein>
    <submittedName>
        <fullName evidence="1">Uncharacterized protein</fullName>
    </submittedName>
</protein>
<name>A0A6J7ZYH4_MYTCO</name>
<dbReference type="AlphaFoldDB" id="A0A6J7ZYH4"/>
<keyword evidence="2" id="KW-1185">Reference proteome</keyword>
<evidence type="ECO:0000313" key="1">
    <source>
        <dbReference type="EMBL" id="CAC5358248.1"/>
    </source>
</evidence>
<gene>
    <name evidence="1" type="ORF">MCOR_1581</name>
</gene>
<organism evidence="1 2">
    <name type="scientific">Mytilus coruscus</name>
    <name type="common">Sea mussel</name>
    <dbReference type="NCBI Taxonomy" id="42192"/>
    <lineage>
        <taxon>Eukaryota</taxon>
        <taxon>Metazoa</taxon>
        <taxon>Spiralia</taxon>
        <taxon>Lophotrochozoa</taxon>
        <taxon>Mollusca</taxon>
        <taxon>Bivalvia</taxon>
        <taxon>Autobranchia</taxon>
        <taxon>Pteriomorphia</taxon>
        <taxon>Mytilida</taxon>
        <taxon>Mytiloidea</taxon>
        <taxon>Mytilidae</taxon>
        <taxon>Mytilinae</taxon>
        <taxon>Mytilus</taxon>
    </lineage>
</organism>
<sequence>MILVLQDKVEHQGYKVISIQDYLVIEATQQKLKLQELQAKFSTINDDNSEIRRMILSLDESNKNRVKSIDDTFAELRRSLLPFQNKAKTNGVNIETIKKYETQTETKIRDMKTENMKQIQDIKDTIARLHSDQNGVKDDLEEIKENLKKTFGNIFDETKEVYKVTEHIHERINKLDVIVNRPYDTNIVSMIKSGISRLAQLAVDLFLGRPLINNKYIE</sequence>
<accession>A0A6J7ZYH4</accession>
<evidence type="ECO:0000313" key="2">
    <source>
        <dbReference type="Proteomes" id="UP000507470"/>
    </source>
</evidence>
<dbReference type="EMBL" id="CACVKT020000328">
    <property type="protein sequence ID" value="CAC5358248.1"/>
    <property type="molecule type" value="Genomic_DNA"/>
</dbReference>